<dbReference type="EMBL" id="JAUDFV010000164">
    <property type="protein sequence ID" value="KAL2712840.1"/>
    <property type="molecule type" value="Genomic_DNA"/>
</dbReference>
<accession>A0ABD1ZZ70</accession>
<evidence type="ECO:0000313" key="2">
    <source>
        <dbReference type="Proteomes" id="UP001607302"/>
    </source>
</evidence>
<gene>
    <name evidence="1" type="ORF">V1478_017431</name>
</gene>
<organism evidence="1 2">
    <name type="scientific">Vespula squamosa</name>
    <name type="common">Southern yellow jacket</name>
    <name type="synonym">Wasp</name>
    <dbReference type="NCBI Taxonomy" id="30214"/>
    <lineage>
        <taxon>Eukaryota</taxon>
        <taxon>Metazoa</taxon>
        <taxon>Ecdysozoa</taxon>
        <taxon>Arthropoda</taxon>
        <taxon>Hexapoda</taxon>
        <taxon>Insecta</taxon>
        <taxon>Pterygota</taxon>
        <taxon>Neoptera</taxon>
        <taxon>Endopterygota</taxon>
        <taxon>Hymenoptera</taxon>
        <taxon>Apocrita</taxon>
        <taxon>Aculeata</taxon>
        <taxon>Vespoidea</taxon>
        <taxon>Vespidae</taxon>
        <taxon>Vespinae</taxon>
        <taxon>Vespula</taxon>
    </lineage>
</organism>
<proteinExistence type="predicted"/>
<dbReference type="AlphaFoldDB" id="A0ABD1ZZ70"/>
<name>A0ABD1ZZ70_VESSQ</name>
<dbReference type="Proteomes" id="UP001607302">
    <property type="component" value="Unassembled WGS sequence"/>
</dbReference>
<evidence type="ECO:0000313" key="1">
    <source>
        <dbReference type="EMBL" id="KAL2712840.1"/>
    </source>
</evidence>
<sequence>LSWQHFTVHKVRGNSEETLSHREVSRYQTFIGCRYVHRLVVKGETTLHRITEVRWICLGKLASRGTSRSGNTELASKKDEQTSVESLYAVIPISFNDDEVKEEVEEDERGPACLR</sequence>
<reference evidence="1 2" key="1">
    <citation type="journal article" date="2024" name="Ann. Entomol. Soc. Am.">
        <title>Genomic analyses of the southern and eastern yellowjacket wasps (Hymenoptera: Vespidae) reveal evolutionary signatures of social life.</title>
        <authorList>
            <person name="Catto M.A."/>
            <person name="Caine P.B."/>
            <person name="Orr S.E."/>
            <person name="Hunt B.G."/>
            <person name="Goodisman M.A.D."/>
        </authorList>
    </citation>
    <scope>NUCLEOTIDE SEQUENCE [LARGE SCALE GENOMIC DNA]</scope>
    <source>
        <strain evidence="1">233</strain>
        <tissue evidence="1">Head and thorax</tissue>
    </source>
</reference>
<comment type="caution">
    <text evidence="1">The sequence shown here is derived from an EMBL/GenBank/DDBJ whole genome shotgun (WGS) entry which is preliminary data.</text>
</comment>
<keyword evidence="2" id="KW-1185">Reference proteome</keyword>
<feature type="non-terminal residue" evidence="1">
    <location>
        <position position="1"/>
    </location>
</feature>
<protein>
    <submittedName>
        <fullName evidence="1">Uncharacterized protein</fullName>
    </submittedName>
</protein>